<dbReference type="RefSeq" id="WP_086859247.1">
    <property type="nucleotide sequence ID" value="NZ_JADBEG010000001.1"/>
</dbReference>
<feature type="transmembrane region" description="Helical" evidence="1">
    <location>
        <begin position="6"/>
        <end position="27"/>
    </location>
</feature>
<gene>
    <name evidence="2" type="ORF">H4696_008816</name>
</gene>
<feature type="transmembrane region" description="Helical" evidence="1">
    <location>
        <begin position="39"/>
        <end position="60"/>
    </location>
</feature>
<keyword evidence="1" id="KW-0812">Transmembrane</keyword>
<evidence type="ECO:0000313" key="3">
    <source>
        <dbReference type="Proteomes" id="UP000631670"/>
    </source>
</evidence>
<organism evidence="2 3">
    <name type="scientific">Amycolatopsis lexingtonensis</name>
    <dbReference type="NCBI Taxonomy" id="218822"/>
    <lineage>
        <taxon>Bacteria</taxon>
        <taxon>Bacillati</taxon>
        <taxon>Actinomycetota</taxon>
        <taxon>Actinomycetes</taxon>
        <taxon>Pseudonocardiales</taxon>
        <taxon>Pseudonocardiaceae</taxon>
        <taxon>Amycolatopsis</taxon>
    </lineage>
</organism>
<sequence length="62" mass="6733">MLTWIGALYAALLLFLVACSGLVALFASGHRRRADALRLFNAAGVLFVSSVLGNELWNVLNR</sequence>
<evidence type="ECO:0000313" key="2">
    <source>
        <dbReference type="EMBL" id="MBE1501716.1"/>
    </source>
</evidence>
<keyword evidence="3" id="KW-1185">Reference proteome</keyword>
<dbReference type="Proteomes" id="UP000631670">
    <property type="component" value="Unassembled WGS sequence"/>
</dbReference>
<proteinExistence type="predicted"/>
<reference evidence="2 3" key="1">
    <citation type="submission" date="2020-10" db="EMBL/GenBank/DDBJ databases">
        <title>Sequencing the genomes of 1000 actinobacteria strains.</title>
        <authorList>
            <person name="Klenk H.-P."/>
        </authorList>
    </citation>
    <scope>NUCLEOTIDE SEQUENCE [LARGE SCALE GENOMIC DNA]</scope>
    <source>
        <strain evidence="2 3">DSM 44653</strain>
    </source>
</reference>
<comment type="caution">
    <text evidence="2">The sequence shown here is derived from an EMBL/GenBank/DDBJ whole genome shotgun (WGS) entry which is preliminary data.</text>
</comment>
<accession>A0ABR9IEW0</accession>
<protein>
    <submittedName>
        <fullName evidence="2">Uncharacterized protein</fullName>
    </submittedName>
</protein>
<keyword evidence="1" id="KW-0472">Membrane</keyword>
<name>A0ABR9IEW0_9PSEU</name>
<dbReference type="EMBL" id="JADBEG010000001">
    <property type="protein sequence ID" value="MBE1501716.1"/>
    <property type="molecule type" value="Genomic_DNA"/>
</dbReference>
<evidence type="ECO:0000256" key="1">
    <source>
        <dbReference type="SAM" id="Phobius"/>
    </source>
</evidence>
<keyword evidence="1" id="KW-1133">Transmembrane helix</keyword>